<evidence type="ECO:0000313" key="1">
    <source>
        <dbReference type="EMBL" id="KAF4700339.1"/>
    </source>
</evidence>
<accession>A0A7J6PVU8</accession>
<evidence type="ECO:0000313" key="2">
    <source>
        <dbReference type="Proteomes" id="UP000574390"/>
    </source>
</evidence>
<protein>
    <submittedName>
        <fullName evidence="1">Uncharacterized protein</fullName>
    </submittedName>
</protein>
<gene>
    <name evidence="1" type="ORF">FOZ62_022312</name>
</gene>
<organism evidence="1 2">
    <name type="scientific">Perkinsus olseni</name>
    <name type="common">Perkinsus atlanticus</name>
    <dbReference type="NCBI Taxonomy" id="32597"/>
    <lineage>
        <taxon>Eukaryota</taxon>
        <taxon>Sar</taxon>
        <taxon>Alveolata</taxon>
        <taxon>Perkinsozoa</taxon>
        <taxon>Perkinsea</taxon>
        <taxon>Perkinsida</taxon>
        <taxon>Perkinsidae</taxon>
        <taxon>Perkinsus</taxon>
    </lineage>
</organism>
<feature type="non-terminal residue" evidence="1">
    <location>
        <position position="1"/>
    </location>
</feature>
<comment type="caution">
    <text evidence="1">The sequence shown here is derived from an EMBL/GenBank/DDBJ whole genome shotgun (WGS) entry which is preliminary data.</text>
</comment>
<name>A0A7J6PVU8_PEROL</name>
<reference evidence="1 2" key="1">
    <citation type="submission" date="2020-04" db="EMBL/GenBank/DDBJ databases">
        <title>Perkinsus olseni comparative genomics.</title>
        <authorList>
            <person name="Bogema D.R."/>
        </authorList>
    </citation>
    <scope>NUCLEOTIDE SEQUENCE [LARGE SCALE GENOMIC DNA]</scope>
    <source>
        <strain evidence="1">ATCC PRA-205</strain>
    </source>
</reference>
<dbReference type="Proteomes" id="UP000574390">
    <property type="component" value="Unassembled WGS sequence"/>
</dbReference>
<dbReference type="AlphaFoldDB" id="A0A7J6PVU8"/>
<sequence length="67" mass="7707">MKRDRDVWRDRAAKLETDHNSKIEHLQQKLNDAQKIGNSCSDVMQERLMRAASEVGNLKAEVTKLKA</sequence>
<proteinExistence type="predicted"/>
<dbReference type="EMBL" id="JABANM010034011">
    <property type="protein sequence ID" value="KAF4700339.1"/>
    <property type="molecule type" value="Genomic_DNA"/>
</dbReference>